<organism evidence="7 8">
    <name type="scientific">Halteria grandinella</name>
    <dbReference type="NCBI Taxonomy" id="5974"/>
    <lineage>
        <taxon>Eukaryota</taxon>
        <taxon>Sar</taxon>
        <taxon>Alveolata</taxon>
        <taxon>Ciliophora</taxon>
        <taxon>Intramacronucleata</taxon>
        <taxon>Spirotrichea</taxon>
        <taxon>Stichotrichia</taxon>
        <taxon>Sporadotrichida</taxon>
        <taxon>Halteriidae</taxon>
        <taxon>Halteria</taxon>
    </lineage>
</organism>
<comment type="caution">
    <text evidence="7">The sequence shown here is derived from an EMBL/GenBank/DDBJ whole genome shotgun (WGS) entry which is preliminary data.</text>
</comment>
<dbReference type="UniPathway" id="UPA00578">
    <property type="reaction ID" value="UER00638"/>
</dbReference>
<dbReference type="NCBIfam" id="NF004490">
    <property type="entry name" value="PRK05820.1"/>
    <property type="match status" value="1"/>
</dbReference>
<dbReference type="EMBL" id="RRYP01008954">
    <property type="protein sequence ID" value="TNV79400.1"/>
    <property type="molecule type" value="Genomic_DNA"/>
</dbReference>
<keyword evidence="3 5" id="KW-0328">Glycosyltransferase</keyword>
<comment type="pathway">
    <text evidence="5">Pyrimidine metabolism; dTMP biosynthesis via salvage pathway; dTMP from thymine: step 1/2.</text>
</comment>
<proteinExistence type="inferred from homology"/>
<dbReference type="SUPFAM" id="SSF47648">
    <property type="entry name" value="Nucleoside phosphorylase/phosphoribosyltransferase N-terminal domain"/>
    <property type="match status" value="1"/>
</dbReference>
<evidence type="ECO:0000313" key="7">
    <source>
        <dbReference type="EMBL" id="TNV79400.1"/>
    </source>
</evidence>
<dbReference type="PROSITE" id="PS00647">
    <property type="entry name" value="THYMID_PHOSPHORYLASE"/>
    <property type="match status" value="1"/>
</dbReference>
<keyword evidence="4 5" id="KW-0808">Transferase</keyword>
<dbReference type="GO" id="GO:0005829">
    <property type="term" value="C:cytosol"/>
    <property type="evidence" value="ECO:0007669"/>
    <property type="project" value="TreeGrafter"/>
</dbReference>
<accession>A0A8J8T2G4</accession>
<dbReference type="InterPro" id="IPR000053">
    <property type="entry name" value="Thymidine/pyrmidine_PPase"/>
</dbReference>
<keyword evidence="8" id="KW-1185">Reference proteome</keyword>
<name>A0A8J8T2G4_HALGN</name>
<dbReference type="InterPro" id="IPR036566">
    <property type="entry name" value="PYNP-like_C_sf"/>
</dbReference>
<dbReference type="SUPFAM" id="SSF54680">
    <property type="entry name" value="Pyrimidine nucleoside phosphorylase C-terminal domain"/>
    <property type="match status" value="1"/>
</dbReference>
<reference evidence="7" key="1">
    <citation type="submission" date="2019-06" db="EMBL/GenBank/DDBJ databases">
        <authorList>
            <person name="Zheng W."/>
        </authorList>
    </citation>
    <scope>NUCLEOTIDE SEQUENCE</scope>
    <source>
        <strain evidence="7">QDHG01</strain>
    </source>
</reference>
<evidence type="ECO:0000256" key="2">
    <source>
        <dbReference type="ARBA" id="ARBA00011738"/>
    </source>
</evidence>
<evidence type="ECO:0000259" key="6">
    <source>
        <dbReference type="SMART" id="SM00941"/>
    </source>
</evidence>
<dbReference type="InterPro" id="IPR018090">
    <property type="entry name" value="Pyrmidine_PPas_bac/euk"/>
</dbReference>
<dbReference type="NCBIfam" id="TIGR02644">
    <property type="entry name" value="Y_phosphoryl"/>
    <property type="match status" value="1"/>
</dbReference>
<evidence type="ECO:0000256" key="3">
    <source>
        <dbReference type="ARBA" id="ARBA00022676"/>
    </source>
</evidence>
<comment type="catalytic activity">
    <reaction evidence="5">
        <text>thymidine + phosphate = 2-deoxy-alpha-D-ribose 1-phosphate + thymine</text>
        <dbReference type="Rhea" id="RHEA:16037"/>
        <dbReference type="ChEBI" id="CHEBI:17748"/>
        <dbReference type="ChEBI" id="CHEBI:17821"/>
        <dbReference type="ChEBI" id="CHEBI:43474"/>
        <dbReference type="ChEBI" id="CHEBI:57259"/>
        <dbReference type="EC" id="2.4.2.4"/>
    </reaction>
</comment>
<gene>
    <name evidence="7" type="ORF">FGO68_gene4800</name>
</gene>
<dbReference type="PANTHER" id="PTHR10515:SF0">
    <property type="entry name" value="THYMIDINE PHOSPHORYLASE"/>
    <property type="match status" value="1"/>
</dbReference>
<dbReference type="FunFam" id="3.40.1030.10:FF:000003">
    <property type="entry name" value="Pyrimidine-nucleoside phosphorylase"/>
    <property type="match status" value="1"/>
</dbReference>
<dbReference type="Gene3D" id="1.20.970.10">
    <property type="entry name" value="Transferase, Pyrimidine Nucleoside Phosphorylase, Chain C"/>
    <property type="match status" value="1"/>
</dbReference>
<dbReference type="EC" id="2.4.2.4" evidence="5"/>
<dbReference type="Pfam" id="PF00591">
    <property type="entry name" value="Glycos_transf_3"/>
    <property type="match status" value="1"/>
</dbReference>
<dbReference type="Pfam" id="PF02885">
    <property type="entry name" value="Glycos_trans_3N"/>
    <property type="match status" value="1"/>
</dbReference>
<dbReference type="PIRSF" id="PIRSF000478">
    <property type="entry name" value="TP_PyNP"/>
    <property type="match status" value="1"/>
</dbReference>
<dbReference type="GO" id="GO:0004645">
    <property type="term" value="F:1,4-alpha-oligoglucan phosphorylase activity"/>
    <property type="evidence" value="ECO:0007669"/>
    <property type="project" value="InterPro"/>
</dbReference>
<dbReference type="GO" id="GO:0006213">
    <property type="term" value="P:pyrimidine nucleoside metabolic process"/>
    <property type="evidence" value="ECO:0007669"/>
    <property type="project" value="UniProtKB-UniRule"/>
</dbReference>
<dbReference type="GO" id="GO:0009032">
    <property type="term" value="F:thymidine phosphorylase activity"/>
    <property type="evidence" value="ECO:0007669"/>
    <property type="project" value="UniProtKB-UniRule"/>
</dbReference>
<dbReference type="SUPFAM" id="SSF52418">
    <property type="entry name" value="Nucleoside phosphorylase/phosphoribosyltransferase catalytic domain"/>
    <property type="match status" value="1"/>
</dbReference>
<sequence>MPSQVIQNKRDGKELTEEEIRYFIEGFTNGTVPDYQMAAFAMATCFKGMTFDETMLLTRAIVESGKTMKWSNKGGYLCDKHSTGGQGDKTSLILAPLVACCGLRIPMISGRGLGPTGGTLDKLEAIKGFKVGLTLQEVTKITDSVGLVIAAQTAEIAPADKKLYALRDVTATVSCLPLIVSSIMSKKLAENVDGLVLDVKWGSGAFMRSKEDSLELGKAMVEVGKRYGKQVVALQTNMNQPLGDTIGNSLEIQECYDILAGKTRPTDLMDLVMALGAEMLAMAGKPNDMEKHLKSGAGLKKFQEMIRAQGGDPLAPLPKATFKKAILSPKAGYVSEIECGELGYAVIALGGGRKVATDVLDYGVGFEQPKKIGDKVTKGQPLIIMHYSDPHKAAEAEKMVIKAYKISDKVTPKIKDIVTRRIV</sequence>
<evidence type="ECO:0000313" key="8">
    <source>
        <dbReference type="Proteomes" id="UP000785679"/>
    </source>
</evidence>
<feature type="domain" description="Pyrimidine nucleoside phosphorylase C-terminal" evidence="6">
    <location>
        <begin position="333"/>
        <end position="407"/>
    </location>
</feature>
<comment type="similarity">
    <text evidence="1 5">Belongs to the thymidine/pyrimidine-nucleoside phosphorylase family.</text>
</comment>
<comment type="subunit">
    <text evidence="2 5">Homodimer.</text>
</comment>
<protein>
    <recommendedName>
        <fullName evidence="5">Thymidine phosphorylase</fullName>
        <shortName evidence="5">TP</shortName>
        <ecNumber evidence="5">2.4.2.4</ecNumber>
    </recommendedName>
    <alternativeName>
        <fullName evidence="5">TdRPase</fullName>
    </alternativeName>
</protein>
<dbReference type="Gene3D" id="3.90.1170.30">
    <property type="entry name" value="Pyrimidine nucleoside phosphorylase-like, C-terminal domain"/>
    <property type="match status" value="1"/>
</dbReference>
<dbReference type="Gene3D" id="3.40.1030.10">
    <property type="entry name" value="Nucleoside phosphorylase/phosphoribosyltransferase catalytic domain"/>
    <property type="match status" value="1"/>
</dbReference>
<dbReference type="GO" id="GO:0006206">
    <property type="term" value="P:pyrimidine nucleobase metabolic process"/>
    <property type="evidence" value="ECO:0007669"/>
    <property type="project" value="InterPro"/>
</dbReference>
<comment type="function">
    <text evidence="5">Catalyzes the reversible phosphorolysis of thymidine. The produced molecules are then utilized as carbon and energy sources or in the rescue of pyrimidine bases for nucleotide synthesis.</text>
</comment>
<dbReference type="Pfam" id="PF07831">
    <property type="entry name" value="PYNP_C"/>
    <property type="match status" value="1"/>
</dbReference>
<dbReference type="Proteomes" id="UP000785679">
    <property type="component" value="Unassembled WGS sequence"/>
</dbReference>
<dbReference type="InterPro" id="IPR000312">
    <property type="entry name" value="Glycosyl_Trfase_fam3"/>
</dbReference>
<dbReference type="OrthoDB" id="307593at2759"/>
<dbReference type="SMART" id="SM00941">
    <property type="entry name" value="PYNP_C"/>
    <property type="match status" value="1"/>
</dbReference>
<dbReference type="InterPro" id="IPR036320">
    <property type="entry name" value="Glycosyl_Trfase_fam3_N_dom_sf"/>
</dbReference>
<evidence type="ECO:0000256" key="1">
    <source>
        <dbReference type="ARBA" id="ARBA00006915"/>
    </source>
</evidence>
<dbReference type="AlphaFoldDB" id="A0A8J8T2G4"/>
<evidence type="ECO:0000256" key="5">
    <source>
        <dbReference type="PIRNR" id="PIRNR000478"/>
    </source>
</evidence>
<evidence type="ECO:0000256" key="4">
    <source>
        <dbReference type="ARBA" id="ARBA00022679"/>
    </source>
</evidence>
<dbReference type="InterPro" id="IPR035902">
    <property type="entry name" value="Nuc_phospho_transferase"/>
</dbReference>
<dbReference type="InterPro" id="IPR017872">
    <property type="entry name" value="Pyrmidine_PPase_CS"/>
</dbReference>
<dbReference type="InterPro" id="IPR013102">
    <property type="entry name" value="PYNP_C"/>
</dbReference>
<dbReference type="InterPro" id="IPR017459">
    <property type="entry name" value="Glycosyl_Trfase_fam3_N_dom"/>
</dbReference>
<dbReference type="PANTHER" id="PTHR10515">
    <property type="entry name" value="THYMIDINE PHOSPHORYLASE"/>
    <property type="match status" value="1"/>
</dbReference>